<dbReference type="Pfam" id="PF00172">
    <property type="entry name" value="Zn_clus"/>
    <property type="match status" value="1"/>
</dbReference>
<dbReference type="EMBL" id="KV878128">
    <property type="protein sequence ID" value="OJJ01954.1"/>
    <property type="molecule type" value="Genomic_DNA"/>
</dbReference>
<feature type="region of interest" description="Disordered" evidence="5">
    <location>
        <begin position="74"/>
        <end position="97"/>
    </location>
</feature>
<keyword evidence="1" id="KW-0805">Transcription regulation</keyword>
<dbReference type="SMART" id="SM00066">
    <property type="entry name" value="GAL4"/>
    <property type="match status" value="1"/>
</dbReference>
<feature type="region of interest" description="Disordered" evidence="5">
    <location>
        <begin position="113"/>
        <end position="144"/>
    </location>
</feature>
<evidence type="ECO:0000256" key="5">
    <source>
        <dbReference type="SAM" id="MobiDB-lite"/>
    </source>
</evidence>
<dbReference type="CDD" id="cd00067">
    <property type="entry name" value="GAL4"/>
    <property type="match status" value="1"/>
</dbReference>
<evidence type="ECO:0000313" key="7">
    <source>
        <dbReference type="EMBL" id="OJJ01954.1"/>
    </source>
</evidence>
<name>A0A1L9PK99_ASPVE</name>
<dbReference type="Gene3D" id="4.10.240.10">
    <property type="entry name" value="Zn(2)-C6 fungal-type DNA-binding domain"/>
    <property type="match status" value="1"/>
</dbReference>
<keyword evidence="4" id="KW-0539">Nucleus</keyword>
<reference evidence="8" key="1">
    <citation type="journal article" date="2017" name="Genome Biol.">
        <title>Comparative genomics reveals high biological diversity and specific adaptations in the industrially and medically important fungal genus Aspergillus.</title>
        <authorList>
            <person name="de Vries R.P."/>
            <person name="Riley R."/>
            <person name="Wiebenga A."/>
            <person name="Aguilar-Osorio G."/>
            <person name="Amillis S."/>
            <person name="Uchima C.A."/>
            <person name="Anderluh G."/>
            <person name="Asadollahi M."/>
            <person name="Askin M."/>
            <person name="Barry K."/>
            <person name="Battaglia E."/>
            <person name="Bayram O."/>
            <person name="Benocci T."/>
            <person name="Braus-Stromeyer S.A."/>
            <person name="Caldana C."/>
            <person name="Canovas D."/>
            <person name="Cerqueira G.C."/>
            <person name="Chen F."/>
            <person name="Chen W."/>
            <person name="Choi C."/>
            <person name="Clum A."/>
            <person name="Dos Santos R.A."/>
            <person name="Damasio A.R."/>
            <person name="Diallinas G."/>
            <person name="Emri T."/>
            <person name="Fekete E."/>
            <person name="Flipphi M."/>
            <person name="Freyberg S."/>
            <person name="Gallo A."/>
            <person name="Gournas C."/>
            <person name="Habgood R."/>
            <person name="Hainaut M."/>
            <person name="Harispe M.L."/>
            <person name="Henrissat B."/>
            <person name="Hilden K.S."/>
            <person name="Hope R."/>
            <person name="Hossain A."/>
            <person name="Karabika E."/>
            <person name="Karaffa L."/>
            <person name="Karanyi Z."/>
            <person name="Krasevec N."/>
            <person name="Kuo A."/>
            <person name="Kusch H."/>
            <person name="LaButti K."/>
            <person name="Lagendijk E.L."/>
            <person name="Lapidus A."/>
            <person name="Levasseur A."/>
            <person name="Lindquist E."/>
            <person name="Lipzen A."/>
            <person name="Logrieco A.F."/>
            <person name="MacCabe A."/>
            <person name="Maekelae M.R."/>
            <person name="Malavazi I."/>
            <person name="Melin P."/>
            <person name="Meyer V."/>
            <person name="Mielnichuk N."/>
            <person name="Miskei M."/>
            <person name="Molnar A.P."/>
            <person name="Mule G."/>
            <person name="Ngan C.Y."/>
            <person name="Orejas M."/>
            <person name="Orosz E."/>
            <person name="Ouedraogo J.P."/>
            <person name="Overkamp K.M."/>
            <person name="Park H.-S."/>
            <person name="Perrone G."/>
            <person name="Piumi F."/>
            <person name="Punt P.J."/>
            <person name="Ram A.F."/>
            <person name="Ramon A."/>
            <person name="Rauscher S."/>
            <person name="Record E."/>
            <person name="Riano-Pachon D.M."/>
            <person name="Robert V."/>
            <person name="Roehrig J."/>
            <person name="Ruller R."/>
            <person name="Salamov A."/>
            <person name="Salih N.S."/>
            <person name="Samson R.A."/>
            <person name="Sandor E."/>
            <person name="Sanguinetti M."/>
            <person name="Schuetze T."/>
            <person name="Sepcic K."/>
            <person name="Shelest E."/>
            <person name="Sherlock G."/>
            <person name="Sophianopoulou V."/>
            <person name="Squina F.M."/>
            <person name="Sun H."/>
            <person name="Susca A."/>
            <person name="Todd R.B."/>
            <person name="Tsang A."/>
            <person name="Unkles S.E."/>
            <person name="van de Wiele N."/>
            <person name="van Rossen-Uffink D."/>
            <person name="Oliveira J.V."/>
            <person name="Vesth T.C."/>
            <person name="Visser J."/>
            <person name="Yu J.-H."/>
            <person name="Zhou M."/>
            <person name="Andersen M.R."/>
            <person name="Archer D.B."/>
            <person name="Baker S.E."/>
            <person name="Benoit I."/>
            <person name="Brakhage A.A."/>
            <person name="Braus G.H."/>
            <person name="Fischer R."/>
            <person name="Frisvad J.C."/>
            <person name="Goldman G.H."/>
            <person name="Houbraken J."/>
            <person name="Oakley B."/>
            <person name="Pocsi I."/>
            <person name="Scazzocchio C."/>
            <person name="Seiboth B."/>
            <person name="vanKuyk P.A."/>
            <person name="Wortman J."/>
            <person name="Dyer P.S."/>
            <person name="Grigoriev I.V."/>
        </authorList>
    </citation>
    <scope>NUCLEOTIDE SEQUENCE [LARGE SCALE GENOMIC DNA]</scope>
    <source>
        <strain evidence="8">CBS 583.65</strain>
    </source>
</reference>
<feature type="region of interest" description="Disordered" evidence="5">
    <location>
        <begin position="179"/>
        <end position="258"/>
    </location>
</feature>
<dbReference type="GeneID" id="63731314"/>
<dbReference type="GO" id="GO:0003677">
    <property type="term" value="F:DNA binding"/>
    <property type="evidence" value="ECO:0007669"/>
    <property type="project" value="UniProtKB-KW"/>
</dbReference>
<dbReference type="AlphaFoldDB" id="A0A1L9PK99"/>
<gene>
    <name evidence="7" type="ORF">ASPVEDRAFT_654039</name>
</gene>
<sequence>MSFPSQTRSKKTEITRSRNGCVRCRQKRRKCDEGKPDCRRCIMAGTDCQYDGVTLKFREATQWAAHKVEARRCLAETPPPSTNDSLEERSGSLTEPQPLLAASYDDTLNNAAADEERNGGTADTSRTPVTFEEDSPHHAMSNSLASPTWAEVPLDFDLLPSADADTFNELLSQLSWVGPRNQPWEISPPPSSSQREAIAQPNTPDDTLVYDGSTTEQLCSGMITTPPPQQQQQTRRPLKGDVMVSHPPLKARKPPPTKVPVSHRVYLAHFRVAVLHAFPLELPFLWALAIDSPVVRCAALALAAANLANLQGKQKDHSTWAPMSIHSAKAAAFSTQANQMLEGGSDVALNARLTAMLLLVYHELEAGSFSDAFHSLSILSAAILDHAKTILSLPEGPELIRWWLHVRCLTGGAHTPLNPYGHENPTEPLASRLEMSVATAAQVIDLIGTQGKQLWERVLLGRCFRAIGDTPASTMKKVADWVGILKGNLLCDRGAFGLSETSDYFLTEEELFAELRTLKMMLATCETPSALRRTATTTATNTATAREGIVDFTQITTHREVMEAVDYAFAQIVCDEQLLHALATDPASLPCQFPRDSDRDRNSDGDSVPSHPLKPARTRTPTPTNPWAAAILRLAARVDASQCGRENAYRRGGILNTLYYTGLFCPGHVPSRSIHATVQRMLDARVHAESPFFPVHAFLGYQRALEREIRQSGRTIFFACLTYDEWTPKDKLFSKGENELVIVVGAEADGRYFHDLVPAWTEVREASTP</sequence>
<evidence type="ECO:0000256" key="3">
    <source>
        <dbReference type="ARBA" id="ARBA00023163"/>
    </source>
</evidence>
<dbReference type="PANTHER" id="PTHR47657">
    <property type="entry name" value="STEROL REGULATORY ELEMENT-BINDING PROTEIN ECM22"/>
    <property type="match status" value="1"/>
</dbReference>
<dbReference type="GO" id="GO:0008270">
    <property type="term" value="F:zinc ion binding"/>
    <property type="evidence" value="ECO:0007669"/>
    <property type="project" value="InterPro"/>
</dbReference>
<keyword evidence="2" id="KW-0238">DNA-binding</keyword>
<evidence type="ECO:0000256" key="2">
    <source>
        <dbReference type="ARBA" id="ARBA00023125"/>
    </source>
</evidence>
<dbReference type="Proteomes" id="UP000184073">
    <property type="component" value="Unassembled WGS sequence"/>
</dbReference>
<dbReference type="PROSITE" id="PS00463">
    <property type="entry name" value="ZN2_CY6_FUNGAL_1"/>
    <property type="match status" value="1"/>
</dbReference>
<proteinExistence type="predicted"/>
<dbReference type="OrthoDB" id="39175at2759"/>
<evidence type="ECO:0000259" key="6">
    <source>
        <dbReference type="PROSITE" id="PS50048"/>
    </source>
</evidence>
<feature type="domain" description="Zn(2)-C6 fungal-type" evidence="6">
    <location>
        <begin position="20"/>
        <end position="50"/>
    </location>
</feature>
<dbReference type="STRING" id="1036611.A0A1L9PK99"/>
<protein>
    <recommendedName>
        <fullName evidence="6">Zn(2)-C6 fungal-type domain-containing protein</fullName>
    </recommendedName>
</protein>
<accession>A0A1L9PK99</accession>
<dbReference type="VEuPathDB" id="FungiDB:ASPVEDRAFT_654039"/>
<dbReference type="InterPro" id="IPR036864">
    <property type="entry name" value="Zn2-C6_fun-type_DNA-bd_sf"/>
</dbReference>
<dbReference type="RefSeq" id="XP_040667716.1">
    <property type="nucleotide sequence ID" value="XM_040815803.1"/>
</dbReference>
<evidence type="ECO:0000256" key="1">
    <source>
        <dbReference type="ARBA" id="ARBA00023015"/>
    </source>
</evidence>
<feature type="compositionally biased region" description="Basic and acidic residues" evidence="5">
    <location>
        <begin position="595"/>
        <end position="604"/>
    </location>
</feature>
<keyword evidence="8" id="KW-1185">Reference proteome</keyword>
<feature type="compositionally biased region" description="Polar residues" evidence="5">
    <location>
        <begin position="192"/>
        <end position="205"/>
    </location>
</feature>
<dbReference type="InterPro" id="IPR001138">
    <property type="entry name" value="Zn2Cys6_DnaBD"/>
</dbReference>
<dbReference type="InterPro" id="IPR052400">
    <property type="entry name" value="Zn2-C6_fungal_TF"/>
</dbReference>
<feature type="region of interest" description="Disordered" evidence="5">
    <location>
        <begin position="591"/>
        <end position="624"/>
    </location>
</feature>
<dbReference type="PROSITE" id="PS50048">
    <property type="entry name" value="ZN2_CY6_FUNGAL_2"/>
    <property type="match status" value="1"/>
</dbReference>
<dbReference type="PANTHER" id="PTHR47657:SF7">
    <property type="entry name" value="STEROL REGULATORY ELEMENT-BINDING PROTEIN ECM22"/>
    <property type="match status" value="1"/>
</dbReference>
<organism evidence="7 8">
    <name type="scientific">Aspergillus versicolor CBS 583.65</name>
    <dbReference type="NCBI Taxonomy" id="1036611"/>
    <lineage>
        <taxon>Eukaryota</taxon>
        <taxon>Fungi</taxon>
        <taxon>Dikarya</taxon>
        <taxon>Ascomycota</taxon>
        <taxon>Pezizomycotina</taxon>
        <taxon>Eurotiomycetes</taxon>
        <taxon>Eurotiomycetidae</taxon>
        <taxon>Eurotiales</taxon>
        <taxon>Aspergillaceae</taxon>
        <taxon>Aspergillus</taxon>
        <taxon>Aspergillus subgen. Nidulantes</taxon>
    </lineage>
</organism>
<evidence type="ECO:0000313" key="8">
    <source>
        <dbReference type="Proteomes" id="UP000184073"/>
    </source>
</evidence>
<evidence type="ECO:0000256" key="4">
    <source>
        <dbReference type="ARBA" id="ARBA00023242"/>
    </source>
</evidence>
<dbReference type="GO" id="GO:0000981">
    <property type="term" value="F:DNA-binding transcription factor activity, RNA polymerase II-specific"/>
    <property type="evidence" value="ECO:0007669"/>
    <property type="project" value="InterPro"/>
</dbReference>
<dbReference type="SUPFAM" id="SSF57701">
    <property type="entry name" value="Zn2/Cys6 DNA-binding domain"/>
    <property type="match status" value="1"/>
</dbReference>
<keyword evidence="3" id="KW-0804">Transcription</keyword>